<keyword evidence="2" id="KW-1133">Transmembrane helix</keyword>
<name>A0ABW4X4K7_9ACTN</name>
<evidence type="ECO:0000256" key="2">
    <source>
        <dbReference type="SAM" id="Phobius"/>
    </source>
</evidence>
<feature type="transmembrane region" description="Helical" evidence="2">
    <location>
        <begin position="93"/>
        <end position="113"/>
    </location>
</feature>
<gene>
    <name evidence="4" type="ORF">ACFSHS_00225</name>
</gene>
<accession>A0ABW4X4K7</accession>
<protein>
    <submittedName>
        <fullName evidence="4">Uncharacterized protein</fullName>
    </submittedName>
</protein>
<sequence length="151" mass="15288">MRRHWWAVLVLGAVFAMHGLQCAGDEPSGTAAGHAVSAPLLAVAAAVAHPDHDAAAATARSPAAEPADSHRGLADVGAVTGSTSHPTGSLDHLWAACLAILSAALALLGIAALHARRNGTSPAAPPPGGHWPVASHRLRPPDIFTLCVLRN</sequence>
<keyword evidence="3" id="KW-0732">Signal</keyword>
<reference evidence="5" key="1">
    <citation type="journal article" date="2019" name="Int. J. Syst. Evol. Microbiol.">
        <title>The Global Catalogue of Microorganisms (GCM) 10K type strain sequencing project: providing services to taxonomists for standard genome sequencing and annotation.</title>
        <authorList>
            <consortium name="The Broad Institute Genomics Platform"/>
            <consortium name="The Broad Institute Genome Sequencing Center for Infectious Disease"/>
            <person name="Wu L."/>
            <person name="Ma J."/>
        </authorList>
    </citation>
    <scope>NUCLEOTIDE SEQUENCE [LARGE SCALE GENOMIC DNA]</scope>
    <source>
        <strain evidence="5">JCM 3338</strain>
    </source>
</reference>
<feature type="signal peptide" evidence="3">
    <location>
        <begin position="1"/>
        <end position="23"/>
    </location>
</feature>
<keyword evidence="2" id="KW-0812">Transmembrane</keyword>
<evidence type="ECO:0000313" key="4">
    <source>
        <dbReference type="EMBL" id="MFD2089990.1"/>
    </source>
</evidence>
<keyword evidence="2" id="KW-0472">Membrane</keyword>
<organism evidence="4 5">
    <name type="scientific">Blastococcus deserti</name>
    <dbReference type="NCBI Taxonomy" id="2259033"/>
    <lineage>
        <taxon>Bacteria</taxon>
        <taxon>Bacillati</taxon>
        <taxon>Actinomycetota</taxon>
        <taxon>Actinomycetes</taxon>
        <taxon>Geodermatophilales</taxon>
        <taxon>Geodermatophilaceae</taxon>
        <taxon>Blastococcus</taxon>
    </lineage>
</organism>
<dbReference type="EMBL" id="JBHUHP010000001">
    <property type="protein sequence ID" value="MFD2089990.1"/>
    <property type="molecule type" value="Genomic_DNA"/>
</dbReference>
<evidence type="ECO:0000313" key="5">
    <source>
        <dbReference type="Proteomes" id="UP001597402"/>
    </source>
</evidence>
<dbReference type="Proteomes" id="UP001597402">
    <property type="component" value="Unassembled WGS sequence"/>
</dbReference>
<evidence type="ECO:0000256" key="3">
    <source>
        <dbReference type="SAM" id="SignalP"/>
    </source>
</evidence>
<feature type="chain" id="PRO_5045969075" evidence="3">
    <location>
        <begin position="24"/>
        <end position="151"/>
    </location>
</feature>
<feature type="region of interest" description="Disordered" evidence="1">
    <location>
        <begin position="54"/>
        <end position="81"/>
    </location>
</feature>
<evidence type="ECO:0000256" key="1">
    <source>
        <dbReference type="SAM" id="MobiDB-lite"/>
    </source>
</evidence>
<feature type="compositionally biased region" description="Low complexity" evidence="1">
    <location>
        <begin position="55"/>
        <end position="66"/>
    </location>
</feature>
<dbReference type="RefSeq" id="WP_376870313.1">
    <property type="nucleotide sequence ID" value="NZ_JBHUHP010000001.1"/>
</dbReference>
<keyword evidence="5" id="KW-1185">Reference proteome</keyword>
<comment type="caution">
    <text evidence="4">The sequence shown here is derived from an EMBL/GenBank/DDBJ whole genome shotgun (WGS) entry which is preliminary data.</text>
</comment>
<proteinExistence type="predicted"/>